<feature type="transmembrane region" description="Helical" evidence="1">
    <location>
        <begin position="12"/>
        <end position="44"/>
    </location>
</feature>
<dbReference type="EMBL" id="MT144082">
    <property type="protein sequence ID" value="QJA48376.1"/>
    <property type="molecule type" value="Genomic_DNA"/>
</dbReference>
<evidence type="ECO:0000313" key="3">
    <source>
        <dbReference type="EMBL" id="QJH96981.1"/>
    </source>
</evidence>
<accession>A0A6H1ZKC3</accession>
<keyword evidence="1" id="KW-0812">Transmembrane</keyword>
<keyword evidence="1" id="KW-1133">Transmembrane helix</keyword>
<name>A0A6H1ZKC3_9ZZZZ</name>
<keyword evidence="1" id="KW-0472">Membrane</keyword>
<evidence type="ECO:0000313" key="2">
    <source>
        <dbReference type="EMBL" id="QJA48376.1"/>
    </source>
</evidence>
<dbReference type="EMBL" id="MT144668">
    <property type="protein sequence ID" value="QJH96981.1"/>
    <property type="molecule type" value="Genomic_DNA"/>
</dbReference>
<protein>
    <submittedName>
        <fullName evidence="2">Uncharacterized protein</fullName>
    </submittedName>
</protein>
<evidence type="ECO:0000256" key="1">
    <source>
        <dbReference type="SAM" id="Phobius"/>
    </source>
</evidence>
<reference evidence="2" key="1">
    <citation type="submission" date="2020-03" db="EMBL/GenBank/DDBJ databases">
        <title>The deep terrestrial virosphere.</title>
        <authorList>
            <person name="Holmfeldt K."/>
            <person name="Nilsson E."/>
            <person name="Simone D."/>
            <person name="Lopez-Fernandez M."/>
            <person name="Wu X."/>
            <person name="de Brujin I."/>
            <person name="Lundin D."/>
            <person name="Andersson A."/>
            <person name="Bertilsson S."/>
            <person name="Dopson M."/>
        </authorList>
    </citation>
    <scope>NUCLEOTIDE SEQUENCE</scope>
    <source>
        <strain evidence="2">TM448A00932</strain>
        <strain evidence="3">TM448B00884</strain>
    </source>
</reference>
<organism evidence="2">
    <name type="scientific">viral metagenome</name>
    <dbReference type="NCBI Taxonomy" id="1070528"/>
    <lineage>
        <taxon>unclassified sequences</taxon>
        <taxon>metagenomes</taxon>
        <taxon>organismal metagenomes</taxon>
    </lineage>
</organism>
<sequence length="49" mass="5058">MFEPFIEFAQNVILGLLWVAGGTAIGIGVVAAVKGVAAAASWAIEKLEK</sequence>
<gene>
    <name evidence="2" type="ORF">TM448A00932_0004</name>
    <name evidence="3" type="ORF">TM448B00884_0032</name>
</gene>
<dbReference type="AlphaFoldDB" id="A0A6H1ZKC3"/>
<proteinExistence type="predicted"/>